<reference evidence="2" key="1">
    <citation type="journal article" date="2023" name="Science">
        <title>Genome structures resolve the early diversification of teleost fishes.</title>
        <authorList>
            <person name="Parey E."/>
            <person name="Louis A."/>
            <person name="Montfort J."/>
            <person name="Bouchez O."/>
            <person name="Roques C."/>
            <person name="Iampietro C."/>
            <person name="Lluch J."/>
            <person name="Castinel A."/>
            <person name="Donnadieu C."/>
            <person name="Desvignes T."/>
            <person name="Floi Bucao C."/>
            <person name="Jouanno E."/>
            <person name="Wen M."/>
            <person name="Mejri S."/>
            <person name="Dirks R."/>
            <person name="Jansen H."/>
            <person name="Henkel C."/>
            <person name="Chen W.J."/>
            <person name="Zahm M."/>
            <person name="Cabau C."/>
            <person name="Klopp C."/>
            <person name="Thompson A.W."/>
            <person name="Robinson-Rechavi M."/>
            <person name="Braasch I."/>
            <person name="Lecointre G."/>
            <person name="Bobe J."/>
            <person name="Postlethwait J.H."/>
            <person name="Berthelot C."/>
            <person name="Roest Crollius H."/>
            <person name="Guiguen Y."/>
        </authorList>
    </citation>
    <scope>NUCLEOTIDE SEQUENCE</scope>
    <source>
        <strain evidence="2">WJC10195</strain>
    </source>
</reference>
<dbReference type="AlphaFoldDB" id="A0A9Q1IHH3"/>
<feature type="region of interest" description="Disordered" evidence="1">
    <location>
        <begin position="1"/>
        <end position="26"/>
    </location>
</feature>
<keyword evidence="3" id="KW-1185">Reference proteome</keyword>
<evidence type="ECO:0000256" key="1">
    <source>
        <dbReference type="SAM" id="MobiDB-lite"/>
    </source>
</evidence>
<protein>
    <submittedName>
        <fullName evidence="2">Uncharacterized protein</fullName>
    </submittedName>
</protein>
<accession>A0A9Q1IHH3</accession>
<proteinExistence type="predicted"/>
<organism evidence="2 3">
    <name type="scientific">Synaphobranchus kaupii</name>
    <name type="common">Kaup's arrowtooth eel</name>
    <dbReference type="NCBI Taxonomy" id="118154"/>
    <lineage>
        <taxon>Eukaryota</taxon>
        <taxon>Metazoa</taxon>
        <taxon>Chordata</taxon>
        <taxon>Craniata</taxon>
        <taxon>Vertebrata</taxon>
        <taxon>Euteleostomi</taxon>
        <taxon>Actinopterygii</taxon>
        <taxon>Neopterygii</taxon>
        <taxon>Teleostei</taxon>
        <taxon>Anguilliformes</taxon>
        <taxon>Synaphobranchidae</taxon>
        <taxon>Synaphobranchus</taxon>
    </lineage>
</organism>
<name>A0A9Q1IHH3_SYNKA</name>
<dbReference type="EMBL" id="JAINUF010000014">
    <property type="protein sequence ID" value="KAJ8342028.1"/>
    <property type="molecule type" value="Genomic_DNA"/>
</dbReference>
<sequence>MLGQRCQKEELEPPLGAGDGHEHGHTLTDHLASLSVAIDADSLYPTGGLNPKILIAMEISTTRTAEDYNTAVTPFRNRYRGRCC</sequence>
<comment type="caution">
    <text evidence="2">The sequence shown here is derived from an EMBL/GenBank/DDBJ whole genome shotgun (WGS) entry which is preliminary data.</text>
</comment>
<dbReference type="Proteomes" id="UP001152622">
    <property type="component" value="Chromosome 14"/>
</dbReference>
<gene>
    <name evidence="2" type="ORF">SKAU_G00319560</name>
</gene>
<feature type="compositionally biased region" description="Basic and acidic residues" evidence="1">
    <location>
        <begin position="1"/>
        <end position="11"/>
    </location>
</feature>
<evidence type="ECO:0000313" key="2">
    <source>
        <dbReference type="EMBL" id="KAJ8342028.1"/>
    </source>
</evidence>
<evidence type="ECO:0000313" key="3">
    <source>
        <dbReference type="Proteomes" id="UP001152622"/>
    </source>
</evidence>